<comment type="caution">
    <text evidence="1">The sequence shown here is derived from an EMBL/GenBank/DDBJ whole genome shotgun (WGS) entry which is preliminary data.</text>
</comment>
<reference evidence="1 2" key="1">
    <citation type="submission" date="2019-09" db="EMBL/GenBank/DDBJ databases">
        <title>The draft genomes of Allium pathogen Pseudomonas sp.</title>
        <authorList>
            <person name="Fujikawa T."/>
            <person name="Sawada H."/>
        </authorList>
    </citation>
    <scope>NUCLEOTIDE SEQUENCE [LARGE SCALE GENOMIC DNA]</scope>
    <source>
        <strain evidence="1 2">MAFF 730085</strain>
    </source>
</reference>
<organism evidence="1 2">
    <name type="scientific">Pseudomonas kitaguniensis</name>
    <dbReference type="NCBI Taxonomy" id="2607908"/>
    <lineage>
        <taxon>Bacteria</taxon>
        <taxon>Pseudomonadati</taxon>
        <taxon>Pseudomonadota</taxon>
        <taxon>Gammaproteobacteria</taxon>
        <taxon>Pseudomonadales</taxon>
        <taxon>Pseudomonadaceae</taxon>
        <taxon>Pseudomonas</taxon>
    </lineage>
</organism>
<evidence type="ECO:0000313" key="2">
    <source>
        <dbReference type="Proteomes" id="UP000325438"/>
    </source>
</evidence>
<dbReference type="Proteomes" id="UP000325438">
    <property type="component" value="Unassembled WGS sequence"/>
</dbReference>
<dbReference type="CDD" id="cd00156">
    <property type="entry name" value="REC"/>
    <property type="match status" value="1"/>
</dbReference>
<accession>A0A5N7JMG8</accession>
<name>A0A5N7JMG8_9PSED</name>
<evidence type="ECO:0000313" key="1">
    <source>
        <dbReference type="EMBL" id="MPQ82580.1"/>
    </source>
</evidence>
<dbReference type="RefSeq" id="WP_152748419.1">
    <property type="nucleotide sequence ID" value="NZ_VUBA01000006.1"/>
</dbReference>
<dbReference type="SUPFAM" id="SSF52172">
    <property type="entry name" value="CheY-like"/>
    <property type="match status" value="1"/>
</dbReference>
<sequence length="156" mass="17857">MSLKFLIVEDNYHKRERVISFLKEKYSECLVVEAHSFTAGCQRVLEDQFSAIIMDMSLPTYDKSPTESGGRFRTFGGRELSRKIIKRNSGAKILFITQYESFSDRGRSLSFEALDEELSRECGMAYLGLVYYDSSKSLWKEQVVKFLGGINENTCG</sequence>
<dbReference type="InterPro" id="IPR011006">
    <property type="entry name" value="CheY-like_superfamily"/>
</dbReference>
<proteinExistence type="predicted"/>
<dbReference type="AlphaFoldDB" id="A0A5N7JMG8"/>
<protein>
    <submittedName>
        <fullName evidence="1">Response regulator</fullName>
    </submittedName>
</protein>
<gene>
    <name evidence="1" type="ORF">F0170_00390</name>
</gene>
<dbReference type="EMBL" id="VUBA01000006">
    <property type="protein sequence ID" value="MPQ82580.1"/>
    <property type="molecule type" value="Genomic_DNA"/>
</dbReference>
<dbReference type="Gene3D" id="3.40.50.2300">
    <property type="match status" value="1"/>
</dbReference>